<dbReference type="KEGG" id="sus:Acid_4758"/>
<proteinExistence type="predicted"/>
<sequence length="77" mass="8395">MLQSVLNVLFSCGHQRTTFPITPGRCPAGSTPTTSTAATYVVCLDCGKQFAYDWKAMRVGDQMVVPAANPEVQPIYR</sequence>
<dbReference type="EMBL" id="CP000473">
    <property type="protein sequence ID" value="ABJ85717.1"/>
    <property type="molecule type" value="Genomic_DNA"/>
</dbReference>
<accession>Q01X98</accession>
<dbReference type="eggNOG" id="ENOG502ZTXV">
    <property type="taxonomic scope" value="Bacteria"/>
</dbReference>
<organism evidence="1">
    <name type="scientific">Solibacter usitatus (strain Ellin6076)</name>
    <dbReference type="NCBI Taxonomy" id="234267"/>
    <lineage>
        <taxon>Bacteria</taxon>
        <taxon>Pseudomonadati</taxon>
        <taxon>Acidobacteriota</taxon>
        <taxon>Terriglobia</taxon>
        <taxon>Bryobacterales</taxon>
        <taxon>Solibacteraceae</taxon>
        <taxon>Candidatus Solibacter</taxon>
    </lineage>
</organism>
<reference evidence="1" key="1">
    <citation type="submission" date="2006-10" db="EMBL/GenBank/DDBJ databases">
        <title>Complete sequence of Solibacter usitatus Ellin6076.</title>
        <authorList>
            <consortium name="US DOE Joint Genome Institute"/>
            <person name="Copeland A."/>
            <person name="Lucas S."/>
            <person name="Lapidus A."/>
            <person name="Barry K."/>
            <person name="Detter J.C."/>
            <person name="Glavina del Rio T."/>
            <person name="Hammon N."/>
            <person name="Israni S."/>
            <person name="Dalin E."/>
            <person name="Tice H."/>
            <person name="Pitluck S."/>
            <person name="Thompson L.S."/>
            <person name="Brettin T."/>
            <person name="Bruce D."/>
            <person name="Han C."/>
            <person name="Tapia R."/>
            <person name="Gilna P."/>
            <person name="Schmutz J."/>
            <person name="Larimer F."/>
            <person name="Land M."/>
            <person name="Hauser L."/>
            <person name="Kyrpides N."/>
            <person name="Mikhailova N."/>
            <person name="Janssen P.H."/>
            <person name="Kuske C.R."/>
            <person name="Richardson P."/>
        </authorList>
    </citation>
    <scope>NUCLEOTIDE SEQUENCE</scope>
    <source>
        <strain evidence="1">Ellin6076</strain>
    </source>
</reference>
<dbReference type="InParanoid" id="Q01X98"/>
<gene>
    <name evidence="1" type="ordered locus">Acid_4758</name>
</gene>
<evidence type="ECO:0000313" key="1">
    <source>
        <dbReference type="EMBL" id="ABJ85717.1"/>
    </source>
</evidence>
<dbReference type="STRING" id="234267.Acid_4758"/>
<name>Q01X98_SOLUE</name>
<dbReference type="HOGENOM" id="CLU_2636158_0_0_0"/>
<dbReference type="AlphaFoldDB" id="Q01X98"/>
<protein>
    <submittedName>
        <fullName evidence="1">Uncharacterized protein</fullName>
    </submittedName>
</protein>